<dbReference type="AlphaFoldDB" id="M3AB16"/>
<organism evidence="1 2">
    <name type="scientific">Pseudocercospora fijiensis (strain CIRAD86)</name>
    <name type="common">Black leaf streak disease fungus</name>
    <name type="synonym">Mycosphaerella fijiensis</name>
    <dbReference type="NCBI Taxonomy" id="383855"/>
    <lineage>
        <taxon>Eukaryota</taxon>
        <taxon>Fungi</taxon>
        <taxon>Dikarya</taxon>
        <taxon>Ascomycota</taxon>
        <taxon>Pezizomycotina</taxon>
        <taxon>Dothideomycetes</taxon>
        <taxon>Dothideomycetidae</taxon>
        <taxon>Mycosphaerellales</taxon>
        <taxon>Mycosphaerellaceae</taxon>
        <taxon>Pseudocercospora</taxon>
    </lineage>
</organism>
<dbReference type="GeneID" id="19333367"/>
<dbReference type="KEGG" id="pfj:MYCFIDRAFT_175333"/>
<accession>M3AB16</accession>
<protein>
    <submittedName>
        <fullName evidence="1">Uncharacterized protein</fullName>
    </submittedName>
</protein>
<proteinExistence type="predicted"/>
<evidence type="ECO:0000313" key="2">
    <source>
        <dbReference type="Proteomes" id="UP000016932"/>
    </source>
</evidence>
<sequence length="135" mass="15303">MSLIDRSKDTAMLLEKVVIKAMYPTSLDNHTVSISRPLRSQGDSSRVHMIRQHATTDQTAHERTSACLPSNAPTYPLSIEVCHNSHFFLLQTSTGLTLRDIRAREQIRRNPTYGAWLVSIPNSWDFSSHSRPQTN</sequence>
<keyword evidence="2" id="KW-1185">Reference proteome</keyword>
<evidence type="ECO:0000313" key="1">
    <source>
        <dbReference type="EMBL" id="EME81756.1"/>
    </source>
</evidence>
<dbReference type="RefSeq" id="XP_007927324.1">
    <property type="nucleotide sequence ID" value="XM_007929133.1"/>
</dbReference>
<dbReference type="VEuPathDB" id="FungiDB:MYCFIDRAFT_175333"/>
<dbReference type="HOGENOM" id="CLU_1886651_0_0_1"/>
<dbReference type="EMBL" id="KB446559">
    <property type="protein sequence ID" value="EME81756.1"/>
    <property type="molecule type" value="Genomic_DNA"/>
</dbReference>
<reference evidence="1 2" key="1">
    <citation type="journal article" date="2012" name="PLoS Pathog.">
        <title>Diverse lifestyles and strategies of plant pathogenesis encoded in the genomes of eighteen Dothideomycetes fungi.</title>
        <authorList>
            <person name="Ohm R.A."/>
            <person name="Feau N."/>
            <person name="Henrissat B."/>
            <person name="Schoch C.L."/>
            <person name="Horwitz B.A."/>
            <person name="Barry K.W."/>
            <person name="Condon B.J."/>
            <person name="Copeland A.C."/>
            <person name="Dhillon B."/>
            <person name="Glaser F."/>
            <person name="Hesse C.N."/>
            <person name="Kosti I."/>
            <person name="LaButti K."/>
            <person name="Lindquist E.A."/>
            <person name="Lucas S."/>
            <person name="Salamov A.A."/>
            <person name="Bradshaw R.E."/>
            <person name="Ciuffetti L."/>
            <person name="Hamelin R.C."/>
            <person name="Kema G.H.J."/>
            <person name="Lawrence C."/>
            <person name="Scott J.A."/>
            <person name="Spatafora J.W."/>
            <person name="Turgeon B.G."/>
            <person name="de Wit P.J.G.M."/>
            <person name="Zhong S."/>
            <person name="Goodwin S.B."/>
            <person name="Grigoriev I.V."/>
        </authorList>
    </citation>
    <scope>NUCLEOTIDE SEQUENCE [LARGE SCALE GENOMIC DNA]</scope>
    <source>
        <strain evidence="1 2">CIRAD86</strain>
    </source>
</reference>
<name>M3AB16_PSEFD</name>
<dbReference type="Proteomes" id="UP000016932">
    <property type="component" value="Unassembled WGS sequence"/>
</dbReference>
<gene>
    <name evidence="1" type="ORF">MYCFIDRAFT_175333</name>
</gene>